<reference evidence="2" key="1">
    <citation type="submission" date="2022-08" db="EMBL/GenBank/DDBJ databases">
        <title>Nisaea acidiphila sp. nov., isolated from a marine algal debris and emended description of the genus Nisaea Urios et al. 2008.</title>
        <authorList>
            <person name="Kwon K."/>
        </authorList>
    </citation>
    <scope>NUCLEOTIDE SEQUENCE</scope>
    <source>
        <strain evidence="2">MEBiC11861</strain>
    </source>
</reference>
<dbReference type="EMBL" id="CP102480">
    <property type="protein sequence ID" value="UUX49206.1"/>
    <property type="molecule type" value="Genomic_DNA"/>
</dbReference>
<gene>
    <name evidence="2" type="ORF">NUH88_17590</name>
</gene>
<evidence type="ECO:0000313" key="3">
    <source>
        <dbReference type="Proteomes" id="UP001060336"/>
    </source>
</evidence>
<organism evidence="2 3">
    <name type="scientific">Nisaea acidiphila</name>
    <dbReference type="NCBI Taxonomy" id="1862145"/>
    <lineage>
        <taxon>Bacteria</taxon>
        <taxon>Pseudomonadati</taxon>
        <taxon>Pseudomonadota</taxon>
        <taxon>Alphaproteobacteria</taxon>
        <taxon>Rhodospirillales</taxon>
        <taxon>Thalassobaculaceae</taxon>
        <taxon>Nisaea</taxon>
    </lineage>
</organism>
<dbReference type="AlphaFoldDB" id="A0A9J7APW7"/>
<keyword evidence="3" id="KW-1185">Reference proteome</keyword>
<dbReference type="RefSeq" id="WP_257767740.1">
    <property type="nucleotide sequence ID" value="NZ_CP102480.1"/>
</dbReference>
<sequence>MHLTEARHELPQAHLMEPGLDFGPLSGRLVLQRFEAFSSSFRAILQFDRKSALRQILLERRHAAATRKSAGDVQQTLSRTLGPPEEICIPTEATPATGRMTWRRDGWEMHLIGFDDLGPGILTEDPDRGDPLDIKPIGRSRDERFRGRQQRSLPRRILIRIHGAQDALLRPPPCSAN</sequence>
<evidence type="ECO:0000313" key="2">
    <source>
        <dbReference type="EMBL" id="UUX49206.1"/>
    </source>
</evidence>
<dbReference type="KEGG" id="naci:NUH88_17590"/>
<dbReference type="Proteomes" id="UP001060336">
    <property type="component" value="Chromosome"/>
</dbReference>
<protein>
    <submittedName>
        <fullName evidence="2">Uncharacterized protein</fullName>
    </submittedName>
</protein>
<evidence type="ECO:0000256" key="1">
    <source>
        <dbReference type="SAM" id="MobiDB-lite"/>
    </source>
</evidence>
<proteinExistence type="predicted"/>
<name>A0A9J7APW7_9PROT</name>
<feature type="region of interest" description="Disordered" evidence="1">
    <location>
        <begin position="122"/>
        <end position="150"/>
    </location>
</feature>
<accession>A0A9J7APW7</accession>